<organism evidence="2 3">
    <name type="scientific">Aspergillus saccharolyticus JOP 1030-1</name>
    <dbReference type="NCBI Taxonomy" id="1450539"/>
    <lineage>
        <taxon>Eukaryota</taxon>
        <taxon>Fungi</taxon>
        <taxon>Dikarya</taxon>
        <taxon>Ascomycota</taxon>
        <taxon>Pezizomycotina</taxon>
        <taxon>Eurotiomycetes</taxon>
        <taxon>Eurotiomycetidae</taxon>
        <taxon>Eurotiales</taxon>
        <taxon>Aspergillaceae</taxon>
        <taxon>Aspergillus</taxon>
        <taxon>Aspergillus subgen. Circumdati</taxon>
    </lineage>
</organism>
<feature type="region of interest" description="Disordered" evidence="1">
    <location>
        <begin position="143"/>
        <end position="218"/>
    </location>
</feature>
<feature type="region of interest" description="Disordered" evidence="1">
    <location>
        <begin position="1"/>
        <end position="34"/>
    </location>
</feature>
<dbReference type="RefSeq" id="XP_025429567.1">
    <property type="nucleotide sequence ID" value="XM_025578236.1"/>
</dbReference>
<dbReference type="OrthoDB" id="4504507at2759"/>
<feature type="compositionally biased region" description="Pro residues" evidence="1">
    <location>
        <begin position="153"/>
        <end position="163"/>
    </location>
</feature>
<keyword evidence="3" id="KW-1185">Reference proteome</keyword>
<evidence type="ECO:0000313" key="2">
    <source>
        <dbReference type="EMBL" id="PYH43585.1"/>
    </source>
</evidence>
<protein>
    <submittedName>
        <fullName evidence="2">Uncharacterized protein</fullName>
    </submittedName>
</protein>
<proteinExistence type="predicted"/>
<gene>
    <name evidence="2" type="ORF">BP01DRAFT_393416</name>
</gene>
<dbReference type="Proteomes" id="UP000248349">
    <property type="component" value="Unassembled WGS sequence"/>
</dbReference>
<dbReference type="AlphaFoldDB" id="A0A318Z8C8"/>
<accession>A0A318Z8C8</accession>
<dbReference type="EMBL" id="KZ821243">
    <property type="protein sequence ID" value="PYH43585.1"/>
    <property type="molecule type" value="Genomic_DNA"/>
</dbReference>
<evidence type="ECO:0000256" key="1">
    <source>
        <dbReference type="SAM" id="MobiDB-lite"/>
    </source>
</evidence>
<feature type="compositionally biased region" description="Basic and acidic residues" evidence="1">
    <location>
        <begin position="22"/>
        <end position="31"/>
    </location>
</feature>
<reference evidence="2 3" key="1">
    <citation type="submission" date="2016-12" db="EMBL/GenBank/DDBJ databases">
        <title>The genomes of Aspergillus section Nigri reveals drivers in fungal speciation.</title>
        <authorList>
            <consortium name="DOE Joint Genome Institute"/>
            <person name="Vesth T.C."/>
            <person name="Nybo J."/>
            <person name="Theobald S."/>
            <person name="Brandl J."/>
            <person name="Frisvad J.C."/>
            <person name="Nielsen K.F."/>
            <person name="Lyhne E.K."/>
            <person name="Kogle M.E."/>
            <person name="Kuo A."/>
            <person name="Riley R."/>
            <person name="Clum A."/>
            <person name="Nolan M."/>
            <person name="Lipzen A."/>
            <person name="Salamov A."/>
            <person name="Henrissat B."/>
            <person name="Wiebenga A."/>
            <person name="De Vries R.P."/>
            <person name="Grigoriev I.V."/>
            <person name="Mortensen U.H."/>
            <person name="Andersen M.R."/>
            <person name="Baker S.E."/>
        </authorList>
    </citation>
    <scope>NUCLEOTIDE SEQUENCE [LARGE SCALE GENOMIC DNA]</scope>
    <source>
        <strain evidence="2 3">JOP 1030-1</strain>
    </source>
</reference>
<name>A0A318Z8C8_9EURO</name>
<dbReference type="GeneID" id="37079465"/>
<feature type="non-terminal residue" evidence="2">
    <location>
        <position position="218"/>
    </location>
</feature>
<evidence type="ECO:0000313" key="3">
    <source>
        <dbReference type="Proteomes" id="UP000248349"/>
    </source>
</evidence>
<sequence length="218" mass="24764">MAEKPPEQPSKLTSPSAPSWRYDAKNGKPMDEEASELPGLNYRIRFGRRNSPPRWLIVPAPSMEFHEEAISPDEKGLEERRVDSMMPVSSGAEVLCWSFDPPPHEQDNQALYRYAYDALREALGNPRFREEARDYIRQRFPNPVVEEKEDPLPRLPMPPNPRPPLKRQEAIPETGSPQYNWYNRPMLISKPGSAASARNYLPGETPPSAPEDAVTSSI</sequence>